<dbReference type="GO" id="GO:0004615">
    <property type="term" value="F:phosphomannomutase activity"/>
    <property type="evidence" value="ECO:0007669"/>
    <property type="project" value="UniProtKB-EC"/>
</dbReference>
<dbReference type="InterPro" id="IPR005845">
    <property type="entry name" value="A-D-PHexomutase_a/b/a-II"/>
</dbReference>
<evidence type="ECO:0000256" key="6">
    <source>
        <dbReference type="ARBA" id="ARBA00023235"/>
    </source>
</evidence>
<feature type="domain" description="Alpha-D-phosphohexomutase C-terminal" evidence="8">
    <location>
        <begin position="485"/>
        <end position="518"/>
    </location>
</feature>
<feature type="domain" description="Alpha-D-phosphohexomutase alpha/beta/alpha" evidence="10">
    <location>
        <begin position="207"/>
        <end position="308"/>
    </location>
</feature>
<dbReference type="InterPro" id="IPR005841">
    <property type="entry name" value="Alpha-D-phosphohexomutase_SF"/>
</dbReference>
<dbReference type="AlphaFoldDB" id="A0A0G3HHG9"/>
<dbReference type="SUPFAM" id="SSF55957">
    <property type="entry name" value="Phosphoglucomutase, C-terminal domain"/>
    <property type="match status" value="1"/>
</dbReference>
<name>A0A0G3HHG9_9CORY</name>
<evidence type="ECO:0000259" key="10">
    <source>
        <dbReference type="Pfam" id="PF02879"/>
    </source>
</evidence>
<evidence type="ECO:0000256" key="5">
    <source>
        <dbReference type="ARBA" id="ARBA00022842"/>
    </source>
</evidence>
<evidence type="ECO:0000256" key="4">
    <source>
        <dbReference type="ARBA" id="ARBA00022723"/>
    </source>
</evidence>
<protein>
    <submittedName>
        <fullName evidence="12">Phosphomannomutase</fullName>
        <ecNumber evidence="12">5.4.2.8</ecNumber>
    </submittedName>
</protein>
<dbReference type="PROSITE" id="PS00710">
    <property type="entry name" value="PGM_PMM"/>
    <property type="match status" value="1"/>
</dbReference>
<dbReference type="RefSeq" id="WP_047259805.1">
    <property type="nucleotide sequence ID" value="NZ_CP011546.1"/>
</dbReference>
<proteinExistence type="inferred from homology"/>
<dbReference type="PANTHER" id="PTHR45745:SF1">
    <property type="entry name" value="PHOSPHOGLUCOMUTASE 2B-RELATED"/>
    <property type="match status" value="1"/>
</dbReference>
<dbReference type="Pfam" id="PF02880">
    <property type="entry name" value="PGM_PMM_III"/>
    <property type="match status" value="1"/>
</dbReference>
<dbReference type="STRING" id="1072256.CUTER_06945"/>
<dbReference type="GO" id="GO:0008973">
    <property type="term" value="F:phosphopentomutase activity"/>
    <property type="evidence" value="ECO:0007669"/>
    <property type="project" value="TreeGrafter"/>
</dbReference>
<reference evidence="12 13" key="1">
    <citation type="journal article" date="2015" name="Genome Announc.">
        <title>Virulence Factor Genes Detected in the Complete Genome Sequence of Corynebacterium uterequi DSM 45634, Isolated from the Uterus of a Maiden Mare.</title>
        <authorList>
            <person name="Ruckert C."/>
            <person name="Kriete M."/>
            <person name="Jaenicke S."/>
            <person name="Winkler A."/>
            <person name="Tauch A."/>
        </authorList>
    </citation>
    <scope>NUCLEOTIDE SEQUENCE [LARGE SCALE GENOMIC DNA]</scope>
    <source>
        <strain evidence="12 13">DSM 45634</strain>
    </source>
</reference>
<dbReference type="Pfam" id="PF02879">
    <property type="entry name" value="PGM_PMM_II"/>
    <property type="match status" value="1"/>
</dbReference>
<dbReference type="CDD" id="cd05799">
    <property type="entry name" value="PGM2"/>
    <property type="match status" value="1"/>
</dbReference>
<comment type="similarity">
    <text evidence="2 7">Belongs to the phosphohexose mutase family.</text>
</comment>
<keyword evidence="6 12" id="KW-0413">Isomerase</keyword>
<keyword evidence="4 7" id="KW-0479">Metal-binding</keyword>
<feature type="domain" description="Alpha-D-phosphohexomutase alpha/beta/alpha" evidence="11">
    <location>
        <begin position="317"/>
        <end position="418"/>
    </location>
</feature>
<dbReference type="Gene3D" id="3.30.310.50">
    <property type="entry name" value="Alpha-D-phosphohexomutase, C-terminal domain"/>
    <property type="match status" value="1"/>
</dbReference>
<dbReference type="Proteomes" id="UP000035548">
    <property type="component" value="Chromosome"/>
</dbReference>
<evidence type="ECO:0000256" key="1">
    <source>
        <dbReference type="ARBA" id="ARBA00001946"/>
    </source>
</evidence>
<evidence type="ECO:0000256" key="2">
    <source>
        <dbReference type="ARBA" id="ARBA00010231"/>
    </source>
</evidence>
<dbReference type="SUPFAM" id="SSF53738">
    <property type="entry name" value="Phosphoglucomutase, first 3 domains"/>
    <property type="match status" value="3"/>
</dbReference>
<dbReference type="InterPro" id="IPR005843">
    <property type="entry name" value="A-D-PHexomutase_C"/>
</dbReference>
<dbReference type="GO" id="GO:0005975">
    <property type="term" value="P:carbohydrate metabolic process"/>
    <property type="evidence" value="ECO:0007669"/>
    <property type="project" value="InterPro"/>
</dbReference>
<dbReference type="OrthoDB" id="9806956at2"/>
<dbReference type="InterPro" id="IPR036900">
    <property type="entry name" value="A-D-PHexomutase_C_sf"/>
</dbReference>
<dbReference type="InterPro" id="IPR005846">
    <property type="entry name" value="A-D-PHexomutase_a/b/a-III"/>
</dbReference>
<dbReference type="PATRIC" id="fig|1072256.5.peg.1373"/>
<dbReference type="InterPro" id="IPR016055">
    <property type="entry name" value="A-D-PHexomutase_a/b/a-I/II/III"/>
</dbReference>
<reference evidence="13" key="2">
    <citation type="submission" date="2015-05" db="EMBL/GenBank/DDBJ databases">
        <title>Complete genome sequence of Corynebacterium uterequi DSM 45634, isolated from the uterus of a maiden mare.</title>
        <authorList>
            <person name="Ruckert C."/>
            <person name="Albersmeier A."/>
            <person name="Winkler A."/>
            <person name="Tauch A."/>
        </authorList>
    </citation>
    <scope>NUCLEOTIDE SEQUENCE [LARGE SCALE GENOMIC DNA]</scope>
    <source>
        <strain evidence="13">DSM 45634</strain>
    </source>
</reference>
<sequence length="531" mass="56388">MNLQDRTRAWIAHDPDPATRDALTALLDEDSPELAEAMNGPLRFGTAGLRGVVGPGESRMNVATVTRATAGLAAWLTERVPEPIVVVGCDARHGSKDFYDAACEVLSAAGCRVLALPPAHPTPLTSFAVRHYNADAGVMVTASHNPAPDNGYKVYLGGRVVGSDDARGVQLIAPADAEISAAIDAAGYADEIARNRANIDEVDPREAYYERAVSLIDTAKRDIPVVFTAMHGVGGEMLGEALRRAGFTHVTPVAEQQQPDADFPTVAFPNPEEDGALDLAIATADQAGASVILALDPDADRCSVAIKQAGEWTQLSGDQVGGLLGEDAARRVDTGTLACSVVSSQLLRAIAQRHGLHFAQTLTGFKWIGRQEGLVYGYEEALGYCSDPAAVRDKDGITACLRVAELAARVGLPELLDEIGHTYGYHVTVPLTLRKQDISQAVEALERFVAEPPTTLGGSEVVEFSDLGQGYEGLPPTPGRVLRTADGARVLIRPSGTEPKLKCYLEVIGTTYDAARERVEALKEELAGYFG</sequence>
<dbReference type="PRINTS" id="PR00509">
    <property type="entry name" value="PGMPMM"/>
</dbReference>
<keyword evidence="5 7" id="KW-0460">Magnesium</keyword>
<dbReference type="Pfam" id="PF00408">
    <property type="entry name" value="PGM_PMM_IV"/>
    <property type="match status" value="1"/>
</dbReference>
<evidence type="ECO:0000256" key="3">
    <source>
        <dbReference type="ARBA" id="ARBA00022553"/>
    </source>
</evidence>
<comment type="cofactor">
    <cofactor evidence="1">
        <name>Mg(2+)</name>
        <dbReference type="ChEBI" id="CHEBI:18420"/>
    </cofactor>
</comment>
<evidence type="ECO:0000259" key="8">
    <source>
        <dbReference type="Pfam" id="PF00408"/>
    </source>
</evidence>
<accession>A0A0G3HHG9</accession>
<dbReference type="Gene3D" id="3.40.120.10">
    <property type="entry name" value="Alpha-D-Glucose-1,6-Bisphosphate, subunit A, domain 3"/>
    <property type="match status" value="3"/>
</dbReference>
<dbReference type="GO" id="GO:0000287">
    <property type="term" value="F:magnesium ion binding"/>
    <property type="evidence" value="ECO:0007669"/>
    <property type="project" value="InterPro"/>
</dbReference>
<feature type="domain" description="Alpha-D-phosphohexomutase alpha/beta/alpha" evidence="9">
    <location>
        <begin position="43"/>
        <end position="166"/>
    </location>
</feature>
<dbReference type="EMBL" id="CP011546">
    <property type="protein sequence ID" value="AKK11378.1"/>
    <property type="molecule type" value="Genomic_DNA"/>
</dbReference>
<evidence type="ECO:0000259" key="9">
    <source>
        <dbReference type="Pfam" id="PF02878"/>
    </source>
</evidence>
<dbReference type="EC" id="5.4.2.8" evidence="12"/>
<dbReference type="InterPro" id="IPR005844">
    <property type="entry name" value="A-D-PHexomutase_a/b/a-I"/>
</dbReference>
<evidence type="ECO:0000313" key="13">
    <source>
        <dbReference type="Proteomes" id="UP000035548"/>
    </source>
</evidence>
<dbReference type="InterPro" id="IPR016066">
    <property type="entry name" value="A-D-PHexomutase_CS"/>
</dbReference>
<keyword evidence="13" id="KW-1185">Reference proteome</keyword>
<dbReference type="PANTHER" id="PTHR45745">
    <property type="entry name" value="PHOSPHOMANNOMUTASE 45A"/>
    <property type="match status" value="1"/>
</dbReference>
<evidence type="ECO:0000259" key="11">
    <source>
        <dbReference type="Pfam" id="PF02880"/>
    </source>
</evidence>
<gene>
    <name evidence="12" type="ORF">CUTER_06945</name>
</gene>
<evidence type="ECO:0000313" key="12">
    <source>
        <dbReference type="EMBL" id="AKK11378.1"/>
    </source>
</evidence>
<dbReference type="KEGG" id="cut:CUTER_06945"/>
<keyword evidence="3" id="KW-0597">Phosphoprotein</keyword>
<dbReference type="GO" id="GO:0006166">
    <property type="term" value="P:purine ribonucleoside salvage"/>
    <property type="evidence" value="ECO:0007669"/>
    <property type="project" value="TreeGrafter"/>
</dbReference>
<evidence type="ECO:0000256" key="7">
    <source>
        <dbReference type="RuleBase" id="RU004326"/>
    </source>
</evidence>
<organism evidence="12 13">
    <name type="scientific">Corynebacterium uterequi</name>
    <dbReference type="NCBI Taxonomy" id="1072256"/>
    <lineage>
        <taxon>Bacteria</taxon>
        <taxon>Bacillati</taxon>
        <taxon>Actinomycetota</taxon>
        <taxon>Actinomycetes</taxon>
        <taxon>Mycobacteriales</taxon>
        <taxon>Corynebacteriaceae</taxon>
        <taxon>Corynebacterium</taxon>
    </lineage>
</organism>
<dbReference type="Pfam" id="PF02878">
    <property type="entry name" value="PGM_PMM_I"/>
    <property type="match status" value="1"/>
</dbReference>